<dbReference type="InterPro" id="IPR006860">
    <property type="entry name" value="FecR"/>
</dbReference>
<dbReference type="EMBL" id="BAQJ01000087">
    <property type="protein sequence ID" value="GBQ70888.1"/>
    <property type="molecule type" value="Genomic_DNA"/>
</dbReference>
<evidence type="ECO:0000313" key="4">
    <source>
        <dbReference type="Proteomes" id="UP001061452"/>
    </source>
</evidence>
<dbReference type="PANTHER" id="PTHR30273">
    <property type="entry name" value="PERIPLASMIC SIGNAL SENSOR AND SIGMA FACTOR ACTIVATOR FECR-RELATED"/>
    <property type="match status" value="1"/>
</dbReference>
<comment type="caution">
    <text evidence="3">The sequence shown here is derived from an EMBL/GenBank/DDBJ whole genome shotgun (WGS) entry which is preliminary data.</text>
</comment>
<protein>
    <submittedName>
        <fullName evidence="3">Anti-FecI sigma factor FecR</fullName>
    </submittedName>
</protein>
<sequence length="345" mass="37481">MERHVVRMTDNSPASDDPLTAEANLWVIRLTEEPDDRDLRKEFSAWYAQSPCHADAWSRALRVWRLTGAVEPALLSLPDKPKSTERFVPLRPSSSLSALAGRHAVAFSLATVLCGLGLFFLPDIRIALQADYQTSTGKDQTVTLADGSVVTLGARSAIAIHYSPGKRDVTLLAGEAFFQVKHDATRPFQVTAGAIQARDIGTRFDIRLDPTEIRVGVQDGRVGVSSPTQTQEVVLNAGDEINVDRSDGHVTRKTVSPDTIGSWQTGTLVVDSDTVGHVTDTLKRYYPGFIVNWSAKLRSRQVGGIYDLHNIPAALRAAVVPSGGQVREVAGHMLIATDAPTSHEQ</sequence>
<dbReference type="PANTHER" id="PTHR30273:SF2">
    <property type="entry name" value="PROTEIN FECR"/>
    <property type="match status" value="1"/>
</dbReference>
<evidence type="ECO:0000259" key="2">
    <source>
        <dbReference type="Pfam" id="PF16220"/>
    </source>
</evidence>
<dbReference type="Proteomes" id="UP001061452">
    <property type="component" value="Unassembled WGS sequence"/>
</dbReference>
<feature type="domain" description="FecR protein" evidence="1">
    <location>
        <begin position="131"/>
        <end position="222"/>
    </location>
</feature>
<proteinExistence type="predicted"/>
<dbReference type="InterPro" id="IPR032623">
    <property type="entry name" value="FecR_N"/>
</dbReference>
<name>A0ABQ0PIM3_9PROT</name>
<reference evidence="3" key="1">
    <citation type="submission" date="2013-04" db="EMBL/GenBank/DDBJ databases">
        <title>The genome sequencing project of 58 acetic acid bacteria.</title>
        <authorList>
            <person name="Okamoto-Kainuma A."/>
            <person name="Ishikawa M."/>
            <person name="Umino S."/>
            <person name="Koizumi Y."/>
            <person name="Shiwa Y."/>
            <person name="Yoshikawa H."/>
            <person name="Matsutani M."/>
            <person name="Matsushita K."/>
        </authorList>
    </citation>
    <scope>NUCLEOTIDE SEQUENCE</scope>
    <source>
        <strain evidence="3">NRIC 0521</strain>
    </source>
</reference>
<dbReference type="Gene3D" id="2.60.120.1440">
    <property type="match status" value="1"/>
</dbReference>
<accession>A0ABQ0PIM3</accession>
<evidence type="ECO:0000259" key="1">
    <source>
        <dbReference type="Pfam" id="PF04773"/>
    </source>
</evidence>
<dbReference type="Pfam" id="PF16220">
    <property type="entry name" value="DUF4880"/>
    <property type="match status" value="1"/>
</dbReference>
<evidence type="ECO:0000313" key="3">
    <source>
        <dbReference type="EMBL" id="GBQ70888.1"/>
    </source>
</evidence>
<feature type="domain" description="FecR N-terminal" evidence="2">
    <location>
        <begin position="22"/>
        <end position="62"/>
    </location>
</feature>
<dbReference type="Pfam" id="PF04773">
    <property type="entry name" value="FecR"/>
    <property type="match status" value="1"/>
</dbReference>
<dbReference type="PIRSF" id="PIRSF018266">
    <property type="entry name" value="FecR"/>
    <property type="match status" value="1"/>
</dbReference>
<organism evidence="3 4">
    <name type="scientific">Komagataeibacter intermedius NRIC 0521</name>
    <dbReference type="NCBI Taxonomy" id="1307934"/>
    <lineage>
        <taxon>Bacteria</taxon>
        <taxon>Pseudomonadati</taxon>
        <taxon>Pseudomonadota</taxon>
        <taxon>Alphaproteobacteria</taxon>
        <taxon>Acetobacterales</taxon>
        <taxon>Acetobacteraceae</taxon>
        <taxon>Komagataeibacter</taxon>
    </lineage>
</organism>
<keyword evidence="4" id="KW-1185">Reference proteome</keyword>
<gene>
    <name evidence="3" type="ORF">AA0521_1793</name>
</gene>
<dbReference type="InterPro" id="IPR012373">
    <property type="entry name" value="Ferrdict_sens_TM"/>
</dbReference>